<protein>
    <submittedName>
        <fullName evidence="2">Uncharacterized protein</fullName>
    </submittedName>
</protein>
<organism evidence="2 3">
    <name type="scientific">Ogataea philodendri</name>
    <dbReference type="NCBI Taxonomy" id="1378263"/>
    <lineage>
        <taxon>Eukaryota</taxon>
        <taxon>Fungi</taxon>
        <taxon>Dikarya</taxon>
        <taxon>Ascomycota</taxon>
        <taxon>Saccharomycotina</taxon>
        <taxon>Pichiomycetes</taxon>
        <taxon>Pichiales</taxon>
        <taxon>Pichiaceae</taxon>
        <taxon>Ogataea</taxon>
    </lineage>
</organism>
<reference evidence="2" key="1">
    <citation type="journal article" date="2021" name="Open Biol.">
        <title>Shared evolutionary footprints suggest mitochondrial oxidative damage underlies multiple complex I losses in fungi.</title>
        <authorList>
            <person name="Schikora-Tamarit M.A."/>
            <person name="Marcet-Houben M."/>
            <person name="Nosek J."/>
            <person name="Gabaldon T."/>
        </authorList>
    </citation>
    <scope>NUCLEOTIDE SEQUENCE</scope>
    <source>
        <strain evidence="2">CBS6075</strain>
    </source>
</reference>
<name>A0A9P8NYA3_9ASCO</name>
<dbReference type="EMBL" id="JAEUBE010000378">
    <property type="protein sequence ID" value="KAH3662453.1"/>
    <property type="molecule type" value="Genomic_DNA"/>
</dbReference>
<dbReference type="GeneID" id="70237669"/>
<sequence length="322" mass="36352">MVRINALCSNKYWALYALAAHMAQTATVNAVSVQYRAQSLVPQIAGAEEGQHAFVPAQSVLSKRETEQELEVEAEEFEEEEVATEEYVDEEDIETVSESVEAPEAEALEQEEEAASSGSSTEDVKDMIDLYVTMGKEKFAGFLATCSPNHFREAVKALTADATSKKEVGSMGRLSRFLETTDDYLKHNAATDLFRNTFKGKEDVEKFRQLEKADSYCAMNEEECNEEIQFQQQNVENSSFANEYKSQARRRSKLIQLLLKDAEEGKDMPVTAAEFQYREGNIFLDQDDNEYRDLSDECESDASHLHSRLSTLVAFFMVVLLI</sequence>
<reference evidence="2" key="2">
    <citation type="submission" date="2021-01" db="EMBL/GenBank/DDBJ databases">
        <authorList>
            <person name="Schikora-Tamarit M.A."/>
        </authorList>
    </citation>
    <scope>NUCLEOTIDE SEQUENCE</scope>
    <source>
        <strain evidence="2">CBS6075</strain>
    </source>
</reference>
<gene>
    <name evidence="2" type="ORF">OGAPHI_005705</name>
</gene>
<feature type="compositionally biased region" description="Acidic residues" evidence="1">
    <location>
        <begin position="72"/>
        <end position="114"/>
    </location>
</feature>
<feature type="region of interest" description="Disordered" evidence="1">
    <location>
        <begin position="72"/>
        <end position="122"/>
    </location>
</feature>
<evidence type="ECO:0000313" key="2">
    <source>
        <dbReference type="EMBL" id="KAH3662453.1"/>
    </source>
</evidence>
<dbReference type="AlphaFoldDB" id="A0A9P8NYA3"/>
<keyword evidence="3" id="KW-1185">Reference proteome</keyword>
<dbReference type="OrthoDB" id="3996548at2759"/>
<proteinExistence type="predicted"/>
<dbReference type="RefSeq" id="XP_046059542.1">
    <property type="nucleotide sequence ID" value="XM_046206915.1"/>
</dbReference>
<evidence type="ECO:0000313" key="3">
    <source>
        <dbReference type="Proteomes" id="UP000769157"/>
    </source>
</evidence>
<dbReference type="Proteomes" id="UP000769157">
    <property type="component" value="Unassembled WGS sequence"/>
</dbReference>
<accession>A0A9P8NYA3</accession>
<evidence type="ECO:0000256" key="1">
    <source>
        <dbReference type="SAM" id="MobiDB-lite"/>
    </source>
</evidence>
<comment type="caution">
    <text evidence="2">The sequence shown here is derived from an EMBL/GenBank/DDBJ whole genome shotgun (WGS) entry which is preliminary data.</text>
</comment>